<protein>
    <recommendedName>
        <fullName evidence="14">Poly [ADP-ribose] polymerase</fullName>
        <shortName evidence="14">PARP</shortName>
        <ecNumber evidence="14">2.4.2.-</ecNumber>
    </recommendedName>
</protein>
<dbReference type="FunCoup" id="A0A1S3FFP6">
    <property type="interactions" value="2370"/>
</dbReference>
<evidence type="ECO:0000259" key="15">
    <source>
        <dbReference type="PROSITE" id="PS50918"/>
    </source>
</evidence>
<dbReference type="SMART" id="SM00506">
    <property type="entry name" value="A1pp"/>
    <property type="match status" value="3"/>
</dbReference>
<dbReference type="GO" id="GO:0003676">
    <property type="term" value="F:nucleic acid binding"/>
    <property type="evidence" value="ECO:0007669"/>
    <property type="project" value="InterPro"/>
</dbReference>
<proteinExistence type="inferred from homology"/>
<feature type="domain" description="Macro" evidence="17">
    <location>
        <begin position="1014"/>
        <end position="1201"/>
    </location>
</feature>
<dbReference type="EC" id="2.4.2.-" evidence="14"/>
<dbReference type="PROSITE" id="PS51154">
    <property type="entry name" value="MACRO"/>
    <property type="match status" value="3"/>
</dbReference>
<dbReference type="InterPro" id="IPR004170">
    <property type="entry name" value="WWE_dom"/>
</dbReference>
<evidence type="ECO:0000256" key="9">
    <source>
        <dbReference type="ARBA" id="ARBA00022765"/>
    </source>
</evidence>
<dbReference type="InterPro" id="IPR057048">
    <property type="entry name" value="PARP14_KH_6"/>
</dbReference>
<dbReference type="PANTHER" id="PTHR14453:SF89">
    <property type="entry name" value="PROTEIN MONO-ADP-RIBOSYLTRANSFERASE PARP14"/>
    <property type="match status" value="1"/>
</dbReference>
<dbReference type="InterPro" id="IPR057045">
    <property type="entry name" value="PARP14_KH_3"/>
</dbReference>
<dbReference type="Pfam" id="PF23252">
    <property type="entry name" value="KH_PARP14_5"/>
    <property type="match status" value="1"/>
</dbReference>
<dbReference type="Pfam" id="PF00644">
    <property type="entry name" value="PARP"/>
    <property type="match status" value="1"/>
</dbReference>
<dbReference type="InterPro" id="IPR054596">
    <property type="entry name" value="PARP14_WWE"/>
</dbReference>
<feature type="domain" description="WWE" evidence="15">
    <location>
        <begin position="1533"/>
        <end position="1611"/>
    </location>
</feature>
<dbReference type="GO" id="GO:0060334">
    <property type="term" value="P:regulation of type II interferon-mediated signaling pathway"/>
    <property type="evidence" value="ECO:0007669"/>
    <property type="project" value="UniProtKB-ARBA"/>
</dbReference>
<evidence type="ECO:0000256" key="5">
    <source>
        <dbReference type="ARBA" id="ARBA00022676"/>
    </source>
</evidence>
<dbReference type="GO" id="GO:0001961">
    <property type="term" value="P:positive regulation of cytokine-mediated signaling pathway"/>
    <property type="evidence" value="ECO:0007669"/>
    <property type="project" value="UniProtKB-ARBA"/>
</dbReference>
<keyword evidence="12" id="KW-0539">Nucleus</keyword>
<dbReference type="InterPro" id="IPR052056">
    <property type="entry name" value="Mono-ARTD/PARP"/>
</dbReference>
<keyword evidence="8" id="KW-0677">Repeat</keyword>
<dbReference type="GO" id="GO:0010629">
    <property type="term" value="P:negative regulation of gene expression"/>
    <property type="evidence" value="ECO:0007669"/>
    <property type="project" value="TreeGrafter"/>
</dbReference>
<keyword evidence="3" id="KW-0963">Cytoplasm</keyword>
<evidence type="ECO:0000256" key="12">
    <source>
        <dbReference type="ARBA" id="ARBA00023242"/>
    </source>
</evidence>
<evidence type="ECO:0000256" key="6">
    <source>
        <dbReference type="ARBA" id="ARBA00022679"/>
    </source>
</evidence>
<comment type="subcellular location">
    <subcellularLocation>
        <location evidence="2">Cytoplasm</location>
    </subcellularLocation>
    <subcellularLocation>
        <location evidence="1">Nucleus</location>
    </subcellularLocation>
</comment>
<dbReference type="Pfam" id="PF01661">
    <property type="entry name" value="Macro"/>
    <property type="match status" value="3"/>
</dbReference>
<dbReference type="InterPro" id="IPR057044">
    <property type="entry name" value="PARP14_KH_1"/>
</dbReference>
<dbReference type="Pfam" id="PF23248">
    <property type="entry name" value="KH_PARP14_2"/>
    <property type="match status" value="1"/>
</dbReference>
<dbReference type="InterPro" id="IPR057050">
    <property type="entry name" value="RRM_PARP14_2"/>
</dbReference>
<dbReference type="GO" id="GO:0005634">
    <property type="term" value="C:nucleus"/>
    <property type="evidence" value="ECO:0007669"/>
    <property type="project" value="UniProtKB-SubCell"/>
</dbReference>
<evidence type="ECO:0000256" key="7">
    <source>
        <dbReference type="ARBA" id="ARBA00022695"/>
    </source>
</evidence>
<dbReference type="Pfam" id="PF23253">
    <property type="entry name" value="KH_PARP14_6"/>
    <property type="match status" value="1"/>
</dbReference>
<dbReference type="GeneID" id="105987968"/>
<evidence type="ECO:0000256" key="8">
    <source>
        <dbReference type="ARBA" id="ARBA00022737"/>
    </source>
</evidence>
<evidence type="ECO:0000256" key="3">
    <source>
        <dbReference type="ARBA" id="ARBA00022490"/>
    </source>
</evidence>
<dbReference type="InterPro" id="IPR037197">
    <property type="entry name" value="WWE_dom_sf"/>
</dbReference>
<dbReference type="CDD" id="cd02903">
    <property type="entry name" value="Macro_BAL-like"/>
    <property type="match status" value="1"/>
</dbReference>
<dbReference type="FunFam" id="3.90.228.10:FF:000008">
    <property type="entry name" value="Poly [ADP-ribose] polymerase"/>
    <property type="match status" value="1"/>
</dbReference>
<dbReference type="InterPro" id="IPR002589">
    <property type="entry name" value="Macro_dom"/>
</dbReference>
<dbReference type="PROSITE" id="PS50918">
    <property type="entry name" value="WWE"/>
    <property type="match status" value="1"/>
</dbReference>
<evidence type="ECO:0000256" key="2">
    <source>
        <dbReference type="ARBA" id="ARBA00004496"/>
    </source>
</evidence>
<sequence>MAGVGPFPLLVEGSWGPHPPKNLTVKLQKYFQSPKRSGGGECEVRQEPGNPQRFLVLFFPDDVRQKVLEKQNHELELPGTGTFKLTVQLPTAPDEGPVFKKEIPTKESRVNEDVKDVSEELDTKLSLCSTPEKQEDIPRECENISCVVALENLKANVTDTTLTLLVENISGLSSDDFQMEVIRDFDVAVVTFPQHKDAIKFVDDCARHHSIKRLQVSPRLLEMTKTVKVENLPPGVDDYQLQLFFENPFNGGGRVASVECFPDESSALVEFCDRKVLETIMAKKHNFNKMPISVFPYYISLGTALYGKEKLPAPFKESLDPLLCKFFQKEGHLIEEINNEMRHCHCELTWSQLNSTVTVRPAATLGSQTRSKIKTWQKDASTALAGIRSKYEVISLQVEPGVWDTIKQDIEDDRILIEFDTTEEMMILAGKSEDVQNITLKTKELIENTMQKIRKEQESLEEKVAISPGKYFLLCHSGFLNHLGTECPEMELSYNESTHYLCVKGPRADVYKLKSEVLAVMFSMVRKTLQISSEVSNFLQQVDCKELSQFLFIKQKVLAVYDLYDITVDLTSCSAKDQAQAEEQMLSGLNYKRIEVEDKEILNSNKWKKKVNDLQKKHNSHTKVVAITELTSGSPAEVIIAGCVKEVNEIYTLLFYFLEKHMRIERFIEVKPSLLLDYFRANKKEFWPKKTGVQVIFKPENRKNGILLIGTKSKVLEGTDIVAKVQNLICVKTFNIDKPGARQFFQDKVLFYRSEVRRLYSCSIELQEDKEKQEEVGSENVQKCFFKKRVAPGVMLIVKQGDLTQFPVDVVVNAANETLKHIGGLAAALLKAAGPELQADCDEIVKKRGKILPGNATISKAGRLPCQRVIHAVGPQGNGHDVPRCVFLLKRAVETSLSLAEQYKYQSIAIPAISSGIFSFLLYQSVWSIVSAIKDYYQYKQEGSSLKEIYLVDPSEKTAETFVEAIKNVFEDTQPSTASPARTESPTDFLPTTEVLPDSASHLRFTVAHPPVPKKPPCLVAPGGLKMLLVKRCVQEAETHVIVNSISPDLVLDRGPLSQAFLEKAGSKLQEELKAAGQGVTVSVGTILQTSGCNLDCHHVLHVVAPTWKINNMDSILVMRDIIRNCLEITEKLSLQSIGFPAIGTGNLGFPKTVFPDLIISEVWKFSSNNQLKALQEVQFLLHPTDHENIQEFSDEFSRRNNGISSDRVPMAKNTQDLYGAVSSPNAEMYEMKIGPILFQVASGDITKEEVDVIVNSTSNTFDHKKGVSKAILEGAGKSVEMECSRLGQQGKHEYIITEGGSLRCKNIIHVDGANNVKRSVSCVLQECEKRNYSSVCLPAIGTGNANQHPDKVAEAIMDAVEAFIQKGLVQSMKKVKVAVIMPQILNVFYANMKKREGSQASPQPSLMSRIVSFLGFSRPAPKTQHPLVLEKKTEVTTFRVCGKDASSVDNTISWMKKLIEEEQCLHTSEDECIKDFGVKEVQKLNGLQRNLNINISLDQTRPLIKILGLSRDVMKARDEIEEMIKSFRLAKEKESHAESISEFIQWQYEDNSTFHNFDKITNLQLEHARIAKDKNIVVKISNQNYTVNLSTGTCTGPNGQSLMVQRLTKTEAEMPIHWSNMKQQHLCVVQLKPGDPEYNTVANKFNESCSNFVIEKIVRIQNPDLWSSYQAKKRAMDDKNGHKQNERQLFHGTEAGSVPHVNTNGFNRSYAGKNAVSYGKGTYFAVHANYSADDRYSKPDENGKKHMYFARVLTGDYTVGSQTSIVPPPKDPHAPTELYDTVVDNVHNPSLYVVFYDYQAYPEYLITFRR</sequence>
<dbReference type="Pfam" id="PF23222">
    <property type="entry name" value="RRM_PARP14_1"/>
    <property type="match status" value="1"/>
</dbReference>
<keyword evidence="5 14" id="KW-0328">Glycosyltransferase</keyword>
<dbReference type="InterPro" id="IPR012317">
    <property type="entry name" value="Poly(ADP-ribose)pol_cat_dom"/>
</dbReference>
<dbReference type="GO" id="GO:0005737">
    <property type="term" value="C:cytoplasm"/>
    <property type="evidence" value="ECO:0007669"/>
    <property type="project" value="UniProtKB-SubCell"/>
</dbReference>
<dbReference type="GO" id="GO:0003950">
    <property type="term" value="F:NAD+ poly-ADP-ribosyltransferase activity"/>
    <property type="evidence" value="ECO:0007669"/>
    <property type="project" value="UniProtKB-UniRule"/>
</dbReference>
<feature type="domain" description="PARP catalytic" evidence="16">
    <location>
        <begin position="1615"/>
        <end position="1811"/>
    </location>
</feature>
<dbReference type="GO" id="GO:0016779">
    <property type="term" value="F:nucleotidyltransferase activity"/>
    <property type="evidence" value="ECO:0007669"/>
    <property type="project" value="UniProtKB-KW"/>
</dbReference>
<dbReference type="InterPro" id="IPR057046">
    <property type="entry name" value="PARP14_KH_4"/>
</dbReference>
<keyword evidence="9" id="KW-0013">ADP-ribosylation</keyword>
<dbReference type="KEGG" id="dord:105987968"/>
<dbReference type="PANTHER" id="PTHR14453">
    <property type="entry name" value="PARP/ZINC FINGER CCCH TYPE DOMAIN CONTAINING PROTEIN"/>
    <property type="match status" value="1"/>
</dbReference>
<dbReference type="Gene3D" id="3.30.720.50">
    <property type="match status" value="1"/>
</dbReference>
<feature type="domain" description="Macro" evidence="17">
    <location>
        <begin position="783"/>
        <end position="970"/>
    </location>
</feature>
<dbReference type="Pfam" id="PF23084">
    <property type="entry name" value="KH_PARP14_1"/>
    <property type="match status" value="1"/>
</dbReference>
<evidence type="ECO:0000256" key="10">
    <source>
        <dbReference type="ARBA" id="ARBA00022859"/>
    </source>
</evidence>
<keyword evidence="6 14" id="KW-0808">Transferase</keyword>
<dbReference type="Pfam" id="PF23251">
    <property type="entry name" value="KH_PARP14_4"/>
    <property type="match status" value="1"/>
</dbReference>
<dbReference type="CDD" id="cd01439">
    <property type="entry name" value="TCCD_inducible_PARP_like"/>
    <property type="match status" value="1"/>
</dbReference>
<keyword evidence="10" id="KW-0391">Immunity</keyword>
<dbReference type="PROSITE" id="PS51059">
    <property type="entry name" value="PARP_CATALYTIC"/>
    <property type="match status" value="1"/>
</dbReference>
<dbReference type="SUPFAM" id="SSF117839">
    <property type="entry name" value="WWE domain"/>
    <property type="match status" value="1"/>
</dbReference>
<dbReference type="SUPFAM" id="SSF52949">
    <property type="entry name" value="Macro domain-like"/>
    <property type="match status" value="3"/>
</dbReference>
<dbReference type="Proteomes" id="UP000081671">
    <property type="component" value="Unplaced"/>
</dbReference>
<keyword evidence="7" id="KW-0548">Nucleotidyltransferase</keyword>
<dbReference type="Pfam" id="PF23254">
    <property type="entry name" value="KH_PARP14_8"/>
    <property type="match status" value="1"/>
</dbReference>
<dbReference type="GO" id="GO:0003714">
    <property type="term" value="F:transcription corepressor activity"/>
    <property type="evidence" value="ECO:0007669"/>
    <property type="project" value="TreeGrafter"/>
</dbReference>
<dbReference type="CDD" id="cd12300">
    <property type="entry name" value="RRM1_PAR14"/>
    <property type="match status" value="1"/>
</dbReference>
<dbReference type="InterPro" id="IPR043472">
    <property type="entry name" value="Macro_dom-like"/>
</dbReference>
<gene>
    <name evidence="19" type="primary">LOC105987968</name>
</gene>
<dbReference type="GO" id="GO:0045087">
    <property type="term" value="P:innate immune response"/>
    <property type="evidence" value="ECO:0007669"/>
    <property type="project" value="UniProtKB-KW"/>
</dbReference>
<accession>A0A1S3FFP6</accession>
<reference evidence="19" key="1">
    <citation type="submission" date="2025-08" db="UniProtKB">
        <authorList>
            <consortium name="RefSeq"/>
        </authorList>
    </citation>
    <scope>IDENTIFICATION</scope>
    <source>
        <tissue evidence="19">Kidney</tissue>
    </source>
</reference>
<dbReference type="CDD" id="cd02907">
    <property type="entry name" value="Macro_Af1521_BAL-like"/>
    <property type="match status" value="1"/>
</dbReference>
<dbReference type="Gene3D" id="3.30.70.330">
    <property type="match status" value="2"/>
</dbReference>
<dbReference type="Pfam" id="PF23249">
    <property type="entry name" value="KH_PARP14_3"/>
    <property type="match status" value="1"/>
</dbReference>
<dbReference type="GO" id="GO:1990404">
    <property type="term" value="F:NAD+-protein mono-ADP-ribosyltransferase activity"/>
    <property type="evidence" value="ECO:0007669"/>
    <property type="project" value="TreeGrafter"/>
</dbReference>
<dbReference type="InterPro" id="IPR057047">
    <property type="entry name" value="PARP14_KH_5"/>
</dbReference>
<comment type="similarity">
    <text evidence="13">Belongs to the ARTD/PARP family.</text>
</comment>
<keyword evidence="18" id="KW-1185">Reference proteome</keyword>
<dbReference type="Gene3D" id="3.40.220.10">
    <property type="entry name" value="Leucine Aminopeptidase, subunit E, domain 1"/>
    <property type="match status" value="3"/>
</dbReference>
<dbReference type="SUPFAM" id="SSF56399">
    <property type="entry name" value="ADP-ribosylation"/>
    <property type="match status" value="1"/>
</dbReference>
<dbReference type="FunFam" id="3.40.220.10:FF:000010">
    <property type="entry name" value="Poly [ADP-ribose] polymerase"/>
    <property type="match status" value="1"/>
</dbReference>
<evidence type="ECO:0000256" key="4">
    <source>
        <dbReference type="ARBA" id="ARBA00022588"/>
    </source>
</evidence>
<dbReference type="Gene3D" id="3.90.228.10">
    <property type="match status" value="1"/>
</dbReference>
<dbReference type="Pfam" id="PF23085">
    <property type="entry name" value="RRM_PARP14_3"/>
    <property type="match status" value="1"/>
</dbReference>
<evidence type="ECO:0000256" key="1">
    <source>
        <dbReference type="ARBA" id="ARBA00004123"/>
    </source>
</evidence>
<evidence type="ECO:0000256" key="14">
    <source>
        <dbReference type="RuleBase" id="RU362114"/>
    </source>
</evidence>
<evidence type="ECO:0000313" key="19">
    <source>
        <dbReference type="RefSeq" id="XP_012874869.1"/>
    </source>
</evidence>
<dbReference type="SUPFAM" id="SSF54928">
    <property type="entry name" value="RNA-binding domain, RBD"/>
    <property type="match status" value="1"/>
</dbReference>
<dbReference type="InterPro" id="IPR057043">
    <property type="entry name" value="PARP14_KH_2"/>
</dbReference>
<dbReference type="InterPro" id="IPR012677">
    <property type="entry name" value="Nucleotide-bd_a/b_plait_sf"/>
</dbReference>
<evidence type="ECO:0000256" key="13">
    <source>
        <dbReference type="ARBA" id="ARBA00024347"/>
    </source>
</evidence>
<dbReference type="RefSeq" id="XP_012874869.1">
    <property type="nucleotide sequence ID" value="XM_013019415.1"/>
</dbReference>
<dbReference type="InterPro" id="IPR057049">
    <property type="entry name" value="PARP14_KH_8"/>
</dbReference>
<organism evidence="18 19">
    <name type="scientific">Dipodomys ordii</name>
    <name type="common">Ord's kangaroo rat</name>
    <dbReference type="NCBI Taxonomy" id="10020"/>
    <lineage>
        <taxon>Eukaryota</taxon>
        <taxon>Metazoa</taxon>
        <taxon>Chordata</taxon>
        <taxon>Craniata</taxon>
        <taxon>Vertebrata</taxon>
        <taxon>Euteleostomi</taxon>
        <taxon>Mammalia</taxon>
        <taxon>Eutheria</taxon>
        <taxon>Euarchontoglires</taxon>
        <taxon>Glires</taxon>
        <taxon>Rodentia</taxon>
        <taxon>Castorimorpha</taxon>
        <taxon>Heteromyidae</taxon>
        <taxon>Dipodomyinae</taxon>
        <taxon>Dipodomys</taxon>
    </lineage>
</organism>
<name>A0A1S3FFP6_DIPOR</name>
<keyword evidence="4" id="KW-0399">Innate immunity</keyword>
<dbReference type="Pfam" id="PF23245">
    <property type="entry name" value="RRM_PARP14_2"/>
    <property type="match status" value="1"/>
</dbReference>
<dbReference type="InterPro" id="IPR035979">
    <property type="entry name" value="RBD_domain_sf"/>
</dbReference>
<evidence type="ECO:0000259" key="17">
    <source>
        <dbReference type="PROSITE" id="PS51154"/>
    </source>
</evidence>
<dbReference type="InterPro" id="IPR057051">
    <property type="entry name" value="PARP14_RPM_1"/>
</dbReference>
<feature type="domain" description="Macro" evidence="17">
    <location>
        <begin position="1226"/>
        <end position="1397"/>
    </location>
</feature>
<dbReference type="GO" id="GO:0070212">
    <property type="term" value="P:protein poly-ADP-ribosylation"/>
    <property type="evidence" value="ECO:0007669"/>
    <property type="project" value="TreeGrafter"/>
</dbReference>
<evidence type="ECO:0000259" key="16">
    <source>
        <dbReference type="PROSITE" id="PS51059"/>
    </source>
</evidence>
<keyword evidence="11 14" id="KW-0520">NAD</keyword>
<dbReference type="OrthoDB" id="6133115at2759"/>
<dbReference type="Pfam" id="PF22005">
    <property type="entry name" value="WWE_1"/>
    <property type="match status" value="1"/>
</dbReference>
<evidence type="ECO:0000313" key="18">
    <source>
        <dbReference type="Proteomes" id="UP000081671"/>
    </source>
</evidence>
<dbReference type="InParanoid" id="A0A1S3FFP6"/>
<evidence type="ECO:0000256" key="11">
    <source>
        <dbReference type="ARBA" id="ARBA00023027"/>
    </source>
</evidence>